<dbReference type="RefSeq" id="WP_091530209.1">
    <property type="nucleotide sequence ID" value="NZ_FOLT01000007.1"/>
</dbReference>
<evidence type="ECO:0000313" key="4">
    <source>
        <dbReference type="Proteomes" id="UP000199612"/>
    </source>
</evidence>
<keyword evidence="2" id="KW-0812">Transmembrane</keyword>
<proteinExistence type="predicted"/>
<name>A0A1I1J7S0_9LACT</name>
<keyword evidence="1" id="KW-0175">Coiled coil</keyword>
<organism evidence="3 4">
    <name type="scientific">Alkalibacterium subtropicum</name>
    <dbReference type="NCBI Taxonomy" id="753702"/>
    <lineage>
        <taxon>Bacteria</taxon>
        <taxon>Bacillati</taxon>
        <taxon>Bacillota</taxon>
        <taxon>Bacilli</taxon>
        <taxon>Lactobacillales</taxon>
        <taxon>Carnobacteriaceae</taxon>
        <taxon>Alkalibacterium</taxon>
    </lineage>
</organism>
<dbReference type="AlphaFoldDB" id="A0A1I1J7S0"/>
<gene>
    <name evidence="3" type="ORF">SAMN04488102_1074</name>
</gene>
<evidence type="ECO:0000256" key="1">
    <source>
        <dbReference type="SAM" id="Coils"/>
    </source>
</evidence>
<dbReference type="OrthoDB" id="1692525at2"/>
<evidence type="ECO:0000256" key="2">
    <source>
        <dbReference type="SAM" id="Phobius"/>
    </source>
</evidence>
<accession>A0A1I1J7S0</accession>
<evidence type="ECO:0000313" key="3">
    <source>
        <dbReference type="EMBL" id="SFC44032.1"/>
    </source>
</evidence>
<sequence length="791" mass="88907">MTGTEDLQIRLEEYDDGNFDLDRIIYDLDSEIDLLTSQADKYDYLISISSGILSAMLDILWVGEFSLDRGRDVASEDIDKFVIKTANILGSDTEDIQSAVRFLEEHFPVPSDGNTPELGGGLQHHLRDFAHHPSIAGLAFSILTQFTYKSYGTDTLGNFIVLDVTERSRRFIGENIHSKLINGTFVWFFHLVSDMAGSSFTAGKSGGTGIPGPLLSLAKELSALPLFKNITIQDHTLSKFLSKLFNGTLLAKRNENGKMIKGEEIRFDLRGEMGLGIEIGRQAIPVIANESIVRSFYFFRHLALEIKTNDIQTISELKQINWETVRPHNNPTISRMLSIASGVFTSIDVGEALITQTYWVSINYVGVGRFAVAIGEDVSWGLRARNIKKIRSMYKNIQQASYSKTDNTLYKRIGDDMTTDNFGLTIEQTEILYNIEYHKTLNDIRLTKTPRKSQDIKLLKHEWLKEWKDYMTKHFPKFLDIEGAELNWYSKKELIKRIEQNNPYETWFRLVLLEAMLFEPYFPLSVEEDKKGRQVPGEKYKKLQNRINGYRKNKGDKFFETFFKVSYYPDGYVDRLRKTYNKIMFELNETLKTVIKSLSITAVITILTVATAGALAPKIAVILVGSHFAGLHGAALTAASLAYLGGGAVAAGGAGVAGGTMTIVGGGAILGLGVGGVTGGTVGAVDLIGKQHTILQSAKLLVSIREVFLNDEHDIEYSNTVYEQYIEKITEKEKNLVELRMRLDDADDEEKKNLKERIKNNEETLTTMNIARDNLRKFISSFEVGLNEEEI</sequence>
<dbReference type="STRING" id="753702.SAMN04488102_1074"/>
<dbReference type="EMBL" id="FOLT01000007">
    <property type="protein sequence ID" value="SFC44032.1"/>
    <property type="molecule type" value="Genomic_DNA"/>
</dbReference>
<keyword evidence="4" id="KW-1185">Reference proteome</keyword>
<feature type="coiled-coil region" evidence="1">
    <location>
        <begin position="722"/>
        <end position="771"/>
    </location>
</feature>
<feature type="transmembrane region" description="Helical" evidence="2">
    <location>
        <begin position="663"/>
        <end position="689"/>
    </location>
</feature>
<dbReference type="Proteomes" id="UP000199612">
    <property type="component" value="Unassembled WGS sequence"/>
</dbReference>
<keyword evidence="2" id="KW-0472">Membrane</keyword>
<feature type="transmembrane region" description="Helical" evidence="2">
    <location>
        <begin position="628"/>
        <end position="651"/>
    </location>
</feature>
<feature type="transmembrane region" description="Helical" evidence="2">
    <location>
        <begin position="598"/>
        <end position="616"/>
    </location>
</feature>
<protein>
    <submittedName>
        <fullName evidence="3">Uncharacterized protein</fullName>
    </submittedName>
</protein>
<keyword evidence="2" id="KW-1133">Transmembrane helix</keyword>
<reference evidence="4" key="1">
    <citation type="submission" date="2016-10" db="EMBL/GenBank/DDBJ databases">
        <authorList>
            <person name="Varghese N."/>
            <person name="Submissions S."/>
        </authorList>
    </citation>
    <scope>NUCLEOTIDE SEQUENCE [LARGE SCALE GENOMIC DNA]</scope>
    <source>
        <strain evidence="4">DSM 23664</strain>
    </source>
</reference>